<evidence type="ECO:0000256" key="6">
    <source>
        <dbReference type="ARBA" id="ARBA00023295"/>
    </source>
</evidence>
<dbReference type="SMART" id="SM00710">
    <property type="entry name" value="PbH1"/>
    <property type="match status" value="4"/>
</dbReference>
<evidence type="ECO:0000313" key="11">
    <source>
        <dbReference type="EMBL" id="OAY60130.1"/>
    </source>
</evidence>
<dbReference type="InterPro" id="IPR006626">
    <property type="entry name" value="PbH1"/>
</dbReference>
<dbReference type="GO" id="GO:0005975">
    <property type="term" value="P:carbohydrate metabolic process"/>
    <property type="evidence" value="ECO:0007669"/>
    <property type="project" value="InterPro"/>
</dbReference>
<dbReference type="OMA" id="CRNIKIE"/>
<keyword evidence="3" id="KW-0134">Cell wall</keyword>
<evidence type="ECO:0000256" key="4">
    <source>
        <dbReference type="ARBA" id="ARBA00022525"/>
    </source>
</evidence>
<evidence type="ECO:0000256" key="3">
    <source>
        <dbReference type="ARBA" id="ARBA00022512"/>
    </source>
</evidence>
<evidence type="ECO:0000256" key="2">
    <source>
        <dbReference type="ARBA" id="ARBA00008834"/>
    </source>
</evidence>
<evidence type="ECO:0000256" key="8">
    <source>
        <dbReference type="PROSITE-ProRule" id="PRU10052"/>
    </source>
</evidence>
<accession>A0A2C9WLN5</accession>
<evidence type="ECO:0000313" key="12">
    <source>
        <dbReference type="Proteomes" id="UP000091857"/>
    </source>
</evidence>
<dbReference type="Gene3D" id="2.160.20.10">
    <property type="entry name" value="Single-stranded right-handed beta-helix, Pectin lyase-like"/>
    <property type="match status" value="1"/>
</dbReference>
<feature type="active site" evidence="8">
    <location>
        <position position="238"/>
    </location>
</feature>
<evidence type="ECO:0000256" key="10">
    <source>
        <dbReference type="SAM" id="SignalP"/>
    </source>
</evidence>
<comment type="similarity">
    <text evidence="2 9">Belongs to the glycosyl hydrolase 28 family.</text>
</comment>
<keyword evidence="7" id="KW-0961">Cell wall biogenesis/degradation</keyword>
<dbReference type="PANTHER" id="PTHR31375">
    <property type="match status" value="1"/>
</dbReference>
<dbReference type="SUPFAM" id="SSF51126">
    <property type="entry name" value="Pectin lyase-like"/>
    <property type="match status" value="1"/>
</dbReference>
<evidence type="ECO:0000256" key="9">
    <source>
        <dbReference type="RuleBase" id="RU361169"/>
    </source>
</evidence>
<feature type="chain" id="PRO_5013152520" description="Pectate lyase superfamily protein domain-containing protein" evidence="10">
    <location>
        <begin position="22"/>
        <end position="389"/>
    </location>
</feature>
<dbReference type="EMBL" id="CM004387">
    <property type="protein sequence ID" value="OAY60130.1"/>
    <property type="molecule type" value="Genomic_DNA"/>
</dbReference>
<protein>
    <recommendedName>
        <fullName evidence="13">Pectate lyase superfamily protein domain-containing protein</fullName>
    </recommendedName>
</protein>
<dbReference type="GO" id="GO:0004650">
    <property type="term" value="F:polygalacturonase activity"/>
    <property type="evidence" value="ECO:0007669"/>
    <property type="project" value="InterPro"/>
</dbReference>
<proteinExistence type="inferred from homology"/>
<comment type="caution">
    <text evidence="11">The sequence shown here is derived from an EMBL/GenBank/DDBJ whole genome shotgun (WGS) entry which is preliminary data.</text>
</comment>
<comment type="subcellular location">
    <subcellularLocation>
        <location evidence="1">Secreted</location>
        <location evidence="1">Cell wall</location>
    </subcellularLocation>
</comment>
<name>A0A2C9WLN5_MANES</name>
<keyword evidence="5 9" id="KW-0378">Hydrolase</keyword>
<dbReference type="GO" id="GO:0071555">
    <property type="term" value="P:cell wall organization"/>
    <property type="evidence" value="ECO:0007669"/>
    <property type="project" value="UniProtKB-KW"/>
</dbReference>
<keyword evidence="12" id="KW-1185">Reference proteome</keyword>
<sequence>MAGLFFFFFIFFVLHFSLSSATTNFNVLSYGAKPTGLTDSTKAFLNAWAAACGSTGPTMIYVPKGRYLLGSMVFGGGCKSPDITIRIDGTLVAPGDYRILGKAANWLSFEGVAGVSIVGGALDAKGSALWACKAKGKNCPSGATSLSFTNSNNIKIKGLLSLNSHMFHIVINGCQNVNVEGIKVIAAGDSPNTDGIHVQLSNNIAIINSNIKTGDDCISIGPGTQNLWIERVKCGPGHGISIGSLAKELEEEGVQNVTVTKTVFADTQNGLRIKSWARPSKGFVRRVRFIGAIMKNVQNPIVIDQNYCPHNLNCPNKMSGVKINDILYQNIRGTSATEVGIKFDCSSKNPCSDIRLHNINLTYSNQIAQSLCVNVLGKTIGLVKPHGCL</sequence>
<dbReference type="AlphaFoldDB" id="A0A2C9WLN5"/>
<dbReference type="InterPro" id="IPR011050">
    <property type="entry name" value="Pectin_lyase_fold/virulence"/>
</dbReference>
<dbReference type="Proteomes" id="UP000091857">
    <property type="component" value="Chromosome 1"/>
</dbReference>
<keyword evidence="10" id="KW-0732">Signal</keyword>
<dbReference type="PROSITE" id="PS00502">
    <property type="entry name" value="POLYGALACTURONASE"/>
    <property type="match status" value="1"/>
</dbReference>
<keyword evidence="6 9" id="KW-0326">Glycosidase</keyword>
<keyword evidence="4" id="KW-0964">Secreted</keyword>
<feature type="signal peptide" evidence="10">
    <location>
        <begin position="1"/>
        <end position="21"/>
    </location>
</feature>
<evidence type="ECO:0000256" key="1">
    <source>
        <dbReference type="ARBA" id="ARBA00004191"/>
    </source>
</evidence>
<dbReference type="OrthoDB" id="187139at2759"/>
<dbReference type="InterPro" id="IPR000743">
    <property type="entry name" value="Glyco_hydro_28"/>
</dbReference>
<dbReference type="STRING" id="3983.A0A2C9WLN5"/>
<organism evidence="11 12">
    <name type="scientific">Manihot esculenta</name>
    <name type="common">Cassava</name>
    <name type="synonym">Jatropha manihot</name>
    <dbReference type="NCBI Taxonomy" id="3983"/>
    <lineage>
        <taxon>Eukaryota</taxon>
        <taxon>Viridiplantae</taxon>
        <taxon>Streptophyta</taxon>
        <taxon>Embryophyta</taxon>
        <taxon>Tracheophyta</taxon>
        <taxon>Spermatophyta</taxon>
        <taxon>Magnoliopsida</taxon>
        <taxon>eudicotyledons</taxon>
        <taxon>Gunneridae</taxon>
        <taxon>Pentapetalae</taxon>
        <taxon>rosids</taxon>
        <taxon>fabids</taxon>
        <taxon>Malpighiales</taxon>
        <taxon>Euphorbiaceae</taxon>
        <taxon>Crotonoideae</taxon>
        <taxon>Manihoteae</taxon>
        <taxon>Manihot</taxon>
    </lineage>
</organism>
<evidence type="ECO:0008006" key="13">
    <source>
        <dbReference type="Google" id="ProtNLM"/>
    </source>
</evidence>
<dbReference type="Gramene" id="Manes.01G088200.1.v8.1">
    <property type="protein sequence ID" value="Manes.01G088200.1.v8.1.CDS"/>
    <property type="gene ID" value="Manes.01G088200.v8.1"/>
</dbReference>
<reference evidence="12" key="1">
    <citation type="journal article" date="2016" name="Nat. Biotechnol.">
        <title>Sequencing wild and cultivated cassava and related species reveals extensive interspecific hybridization and genetic diversity.</title>
        <authorList>
            <person name="Bredeson J.V."/>
            <person name="Lyons J.B."/>
            <person name="Prochnik S.E."/>
            <person name="Wu G.A."/>
            <person name="Ha C.M."/>
            <person name="Edsinger-Gonzales E."/>
            <person name="Grimwood J."/>
            <person name="Schmutz J."/>
            <person name="Rabbi I.Y."/>
            <person name="Egesi C."/>
            <person name="Nauluvula P."/>
            <person name="Lebot V."/>
            <person name="Ndunguru J."/>
            <person name="Mkamilo G."/>
            <person name="Bart R.S."/>
            <person name="Setter T.L."/>
            <person name="Gleadow R.M."/>
            <person name="Kulakow P."/>
            <person name="Ferguson M.E."/>
            <person name="Rounsley S."/>
            <person name="Rokhsar D.S."/>
        </authorList>
    </citation>
    <scope>NUCLEOTIDE SEQUENCE [LARGE SCALE GENOMIC DNA]</scope>
    <source>
        <strain evidence="12">cv. AM560-2</strain>
    </source>
</reference>
<gene>
    <name evidence="11" type="ORF">MANES_01G088200v8</name>
</gene>
<evidence type="ECO:0000256" key="7">
    <source>
        <dbReference type="ARBA" id="ARBA00023316"/>
    </source>
</evidence>
<evidence type="ECO:0000256" key="5">
    <source>
        <dbReference type="ARBA" id="ARBA00022801"/>
    </source>
</evidence>
<dbReference type="Pfam" id="PF00295">
    <property type="entry name" value="Glyco_hydro_28"/>
    <property type="match status" value="1"/>
</dbReference>
<dbReference type="FunFam" id="2.160.20.10:FF:000016">
    <property type="entry name" value="Polygalacturonase 7"/>
    <property type="match status" value="1"/>
</dbReference>
<dbReference type="InterPro" id="IPR012334">
    <property type="entry name" value="Pectin_lyas_fold"/>
</dbReference>